<accession>A0A5C3PKT8</accession>
<evidence type="ECO:0000313" key="2">
    <source>
        <dbReference type="EMBL" id="TFK86593.1"/>
    </source>
</evidence>
<proteinExistence type="predicted"/>
<dbReference type="InterPro" id="IPR032675">
    <property type="entry name" value="LRR_dom_sf"/>
</dbReference>
<dbReference type="PANTHER" id="PTHR38926:SF5">
    <property type="entry name" value="F-BOX AND LEUCINE-RICH REPEAT PROTEIN 6"/>
    <property type="match status" value="1"/>
</dbReference>
<dbReference type="AlphaFoldDB" id="A0A5C3PKT8"/>
<keyword evidence="3" id="KW-1185">Reference proteome</keyword>
<name>A0A5C3PKT8_9APHY</name>
<feature type="domain" description="F-box" evidence="1">
    <location>
        <begin position="107"/>
        <end position="173"/>
    </location>
</feature>
<sequence length="605" mass="69515">MRFLRLSHITFSWEPIAVSNLRFLHLHKCQSSEPPLHFETFLDVLAICVELEELRLHMFISTIAHWRSGAERDISLPRLQKLVVGDVPLVRQISGTLAIRPYNGPTIHRLPDEILVYIFKIFSRMFASDQHWHEWDVQPPRIHACHWMSLMLVCRRWREVGRAYPILWQAIDIESNLQWLQLALDRSQGGALELYFHSYPTTLSSIPLLVQERHRLRKLLLPRVTHADVPPLQALLSTDMPVLNELGVWAEKYDPRGTTPTIDFHPAHFPNLRRLRLSYMGFPWEPSAVSHLQYLHLYGCHSLDPALPFERFLDVLAGCPELEELRLHRFISTISHPEFEREVNLPRLCKLVVGDKASLVGLFLSSVSIHAHTTLRLTGWIDSPVGTDRRLLTSILPKNRGKLPVLQSATKISFDGCGWFNIRATSPHAAITLRLRSSFDPDDLETYTGRALRELTHIFRSASVEDLDINLLPNTVDGDIEVWEDLFAAFPGLRALHVLPGQEVRPIWRALSGRSFPLDEDVAHALCPALQDLSMEYLWWDNDAMGFIMESLRRRAMRGLPKLASLDLSFYSGDDKAADKELAYMIPFYTDHVRTYAAKFDWGIP</sequence>
<dbReference type="STRING" id="1314778.A0A5C3PKT8"/>
<dbReference type="EMBL" id="ML211192">
    <property type="protein sequence ID" value="TFK86593.1"/>
    <property type="molecule type" value="Genomic_DNA"/>
</dbReference>
<evidence type="ECO:0000313" key="3">
    <source>
        <dbReference type="Proteomes" id="UP000308197"/>
    </source>
</evidence>
<dbReference type="Pfam" id="PF12937">
    <property type="entry name" value="F-box-like"/>
    <property type="match status" value="1"/>
</dbReference>
<reference evidence="2 3" key="1">
    <citation type="journal article" date="2019" name="Nat. Ecol. Evol.">
        <title>Megaphylogeny resolves global patterns of mushroom evolution.</title>
        <authorList>
            <person name="Varga T."/>
            <person name="Krizsan K."/>
            <person name="Foldi C."/>
            <person name="Dima B."/>
            <person name="Sanchez-Garcia M."/>
            <person name="Sanchez-Ramirez S."/>
            <person name="Szollosi G.J."/>
            <person name="Szarkandi J.G."/>
            <person name="Papp V."/>
            <person name="Albert L."/>
            <person name="Andreopoulos W."/>
            <person name="Angelini C."/>
            <person name="Antonin V."/>
            <person name="Barry K.W."/>
            <person name="Bougher N.L."/>
            <person name="Buchanan P."/>
            <person name="Buyck B."/>
            <person name="Bense V."/>
            <person name="Catcheside P."/>
            <person name="Chovatia M."/>
            <person name="Cooper J."/>
            <person name="Damon W."/>
            <person name="Desjardin D."/>
            <person name="Finy P."/>
            <person name="Geml J."/>
            <person name="Haridas S."/>
            <person name="Hughes K."/>
            <person name="Justo A."/>
            <person name="Karasinski D."/>
            <person name="Kautmanova I."/>
            <person name="Kiss B."/>
            <person name="Kocsube S."/>
            <person name="Kotiranta H."/>
            <person name="LaButti K.M."/>
            <person name="Lechner B.E."/>
            <person name="Liimatainen K."/>
            <person name="Lipzen A."/>
            <person name="Lukacs Z."/>
            <person name="Mihaltcheva S."/>
            <person name="Morgado L.N."/>
            <person name="Niskanen T."/>
            <person name="Noordeloos M.E."/>
            <person name="Ohm R.A."/>
            <person name="Ortiz-Santana B."/>
            <person name="Ovrebo C."/>
            <person name="Racz N."/>
            <person name="Riley R."/>
            <person name="Savchenko A."/>
            <person name="Shiryaev A."/>
            <person name="Soop K."/>
            <person name="Spirin V."/>
            <person name="Szebenyi C."/>
            <person name="Tomsovsky M."/>
            <person name="Tulloss R.E."/>
            <person name="Uehling J."/>
            <person name="Grigoriev I.V."/>
            <person name="Vagvolgyi C."/>
            <person name="Papp T."/>
            <person name="Martin F.M."/>
            <person name="Miettinen O."/>
            <person name="Hibbett D.S."/>
            <person name="Nagy L.G."/>
        </authorList>
    </citation>
    <scope>NUCLEOTIDE SEQUENCE [LARGE SCALE GENOMIC DNA]</scope>
    <source>
        <strain evidence="2 3">HHB13444</strain>
    </source>
</reference>
<dbReference type="Proteomes" id="UP000308197">
    <property type="component" value="Unassembled WGS sequence"/>
</dbReference>
<dbReference type="Gene3D" id="1.20.1280.50">
    <property type="match status" value="1"/>
</dbReference>
<dbReference type="InterPro" id="IPR001810">
    <property type="entry name" value="F-box_dom"/>
</dbReference>
<protein>
    <recommendedName>
        <fullName evidence="1">F-box domain-containing protein</fullName>
    </recommendedName>
</protein>
<evidence type="ECO:0000259" key="1">
    <source>
        <dbReference type="Pfam" id="PF12937"/>
    </source>
</evidence>
<dbReference type="Gene3D" id="3.80.10.10">
    <property type="entry name" value="Ribonuclease Inhibitor"/>
    <property type="match status" value="1"/>
</dbReference>
<dbReference type="InParanoid" id="A0A5C3PKT8"/>
<dbReference type="PANTHER" id="PTHR38926">
    <property type="entry name" value="F-BOX DOMAIN CONTAINING PROTEIN, EXPRESSED"/>
    <property type="match status" value="1"/>
</dbReference>
<gene>
    <name evidence="2" type="ORF">K466DRAFT_600182</name>
</gene>
<organism evidence="2 3">
    <name type="scientific">Polyporus arcularius HHB13444</name>
    <dbReference type="NCBI Taxonomy" id="1314778"/>
    <lineage>
        <taxon>Eukaryota</taxon>
        <taxon>Fungi</taxon>
        <taxon>Dikarya</taxon>
        <taxon>Basidiomycota</taxon>
        <taxon>Agaricomycotina</taxon>
        <taxon>Agaricomycetes</taxon>
        <taxon>Polyporales</taxon>
        <taxon>Polyporaceae</taxon>
        <taxon>Polyporus</taxon>
    </lineage>
</organism>
<dbReference type="SUPFAM" id="SSF52047">
    <property type="entry name" value="RNI-like"/>
    <property type="match status" value="1"/>
</dbReference>